<evidence type="ECO:0000256" key="7">
    <source>
        <dbReference type="ARBA" id="ARBA00022679"/>
    </source>
</evidence>
<keyword evidence="7 13" id="KW-0808">Transferase</keyword>
<evidence type="ECO:0000256" key="12">
    <source>
        <dbReference type="ARBA" id="ARBA00047283"/>
    </source>
</evidence>
<dbReference type="KEGG" id="sfz:SFLOR_v1c09070"/>
<comment type="catalytic activity">
    <reaction evidence="12">
        <text>cytidine(967) in 16S rRNA + S-adenosyl-L-methionine = 5-methylcytidine(967) in 16S rRNA + S-adenosyl-L-homocysteine + H(+)</text>
        <dbReference type="Rhea" id="RHEA:42748"/>
        <dbReference type="Rhea" id="RHEA-COMP:10219"/>
        <dbReference type="Rhea" id="RHEA-COMP:10220"/>
        <dbReference type="ChEBI" id="CHEBI:15378"/>
        <dbReference type="ChEBI" id="CHEBI:57856"/>
        <dbReference type="ChEBI" id="CHEBI:59789"/>
        <dbReference type="ChEBI" id="CHEBI:74483"/>
        <dbReference type="ChEBI" id="CHEBI:82748"/>
        <dbReference type="EC" id="2.1.1.176"/>
    </reaction>
</comment>
<evidence type="ECO:0000256" key="9">
    <source>
        <dbReference type="ARBA" id="ARBA00022884"/>
    </source>
</evidence>
<dbReference type="PROSITE" id="PS51686">
    <property type="entry name" value="SAM_MT_RSMB_NOP"/>
    <property type="match status" value="1"/>
</dbReference>
<feature type="active site" description="Nucleophile" evidence="13">
    <location>
        <position position="370"/>
    </location>
</feature>
<dbReference type="EC" id="2.1.1.176" evidence="3"/>
<feature type="binding site" evidence="13">
    <location>
        <begin position="250"/>
        <end position="256"/>
    </location>
    <ligand>
        <name>S-adenosyl-L-methionine</name>
        <dbReference type="ChEBI" id="CHEBI:59789"/>
    </ligand>
</feature>
<keyword evidence="9 13" id="KW-0694">RNA-binding</keyword>
<keyword evidence="4" id="KW-0963">Cytoplasm</keyword>
<dbReference type="SUPFAM" id="SSF48013">
    <property type="entry name" value="NusB-like"/>
    <property type="match status" value="1"/>
</dbReference>
<dbReference type="InterPro" id="IPR006027">
    <property type="entry name" value="NusB_RsmB_TIM44"/>
</dbReference>
<dbReference type="InterPro" id="IPR004573">
    <property type="entry name" value="rRNA_ssu_MeTfrase_B"/>
</dbReference>
<organism evidence="15 16">
    <name type="scientific">Spiroplasma floricola 23-6</name>
    <dbReference type="NCBI Taxonomy" id="1336749"/>
    <lineage>
        <taxon>Bacteria</taxon>
        <taxon>Bacillati</taxon>
        <taxon>Mycoplasmatota</taxon>
        <taxon>Mollicutes</taxon>
        <taxon>Entomoplasmatales</taxon>
        <taxon>Spiroplasmataceae</taxon>
        <taxon>Spiroplasma</taxon>
    </lineage>
</organism>
<proteinExistence type="inferred from homology"/>
<dbReference type="InterPro" id="IPR001678">
    <property type="entry name" value="MeTrfase_RsmB-F_NOP2_dom"/>
</dbReference>
<comment type="function">
    <text evidence="1">Specifically methylates the cytosine at position 967 (m5C967) of 16S rRNA.</text>
</comment>
<dbReference type="GO" id="GO:0005737">
    <property type="term" value="C:cytoplasm"/>
    <property type="evidence" value="ECO:0007669"/>
    <property type="project" value="UniProtKB-SubCell"/>
</dbReference>
<dbReference type="InterPro" id="IPR029063">
    <property type="entry name" value="SAM-dependent_MTases_sf"/>
</dbReference>
<feature type="binding site" evidence="13">
    <location>
        <position position="316"/>
    </location>
    <ligand>
        <name>S-adenosyl-L-methionine</name>
        <dbReference type="ChEBI" id="CHEBI:59789"/>
    </ligand>
</feature>
<keyword evidence="16" id="KW-1185">Reference proteome</keyword>
<dbReference type="EMBL" id="CP025057">
    <property type="protein sequence ID" value="AUB31955.1"/>
    <property type="molecule type" value="Genomic_DNA"/>
</dbReference>
<dbReference type="PANTHER" id="PTHR22807:SF53">
    <property type="entry name" value="RIBOSOMAL RNA SMALL SUBUNIT METHYLTRANSFERASE B-RELATED"/>
    <property type="match status" value="1"/>
</dbReference>
<dbReference type="RefSeq" id="WP_100916910.1">
    <property type="nucleotide sequence ID" value="NZ_CP025057.1"/>
</dbReference>
<evidence type="ECO:0000256" key="4">
    <source>
        <dbReference type="ARBA" id="ARBA00022490"/>
    </source>
</evidence>
<evidence type="ECO:0000256" key="5">
    <source>
        <dbReference type="ARBA" id="ARBA00022552"/>
    </source>
</evidence>
<feature type="binding site" evidence="13">
    <location>
        <position position="274"/>
    </location>
    <ligand>
        <name>S-adenosyl-L-methionine</name>
        <dbReference type="ChEBI" id="CHEBI:59789"/>
    </ligand>
</feature>
<dbReference type="PANTHER" id="PTHR22807">
    <property type="entry name" value="NOP2 YEAST -RELATED NOL1/NOP2/FMU SUN DOMAIN-CONTAINING"/>
    <property type="match status" value="1"/>
</dbReference>
<evidence type="ECO:0000313" key="16">
    <source>
        <dbReference type="Proteomes" id="UP000231823"/>
    </source>
</evidence>
<dbReference type="InterPro" id="IPR035926">
    <property type="entry name" value="NusB-like_sf"/>
</dbReference>
<dbReference type="Pfam" id="PF01029">
    <property type="entry name" value="NusB"/>
    <property type="match status" value="1"/>
</dbReference>
<protein>
    <recommendedName>
        <fullName evidence="3">16S rRNA (cytosine(967)-C(5))-methyltransferase</fullName>
        <ecNumber evidence="3">2.1.1.176</ecNumber>
    </recommendedName>
    <alternativeName>
        <fullName evidence="10">16S rRNA m5C967 methyltransferase</fullName>
    </alternativeName>
    <alternativeName>
        <fullName evidence="11">rRNA (cytosine-C(5)-)-methyltransferase RsmB</fullName>
    </alternativeName>
</protein>
<keyword evidence="5" id="KW-0698">rRNA processing</keyword>
<name>A0A2K8SF31_9MOLU</name>
<dbReference type="InterPro" id="IPR049560">
    <property type="entry name" value="MeTrfase_RsmB-F_NOP2_cat"/>
</dbReference>
<dbReference type="Gene3D" id="3.40.50.150">
    <property type="entry name" value="Vaccinia Virus protein VP39"/>
    <property type="match status" value="1"/>
</dbReference>
<gene>
    <name evidence="15" type="primary">sunL</name>
    <name evidence="15" type="ORF">SFLOR_v1c09070</name>
</gene>
<feature type="domain" description="SAM-dependent MTase RsmB/NOP-type" evidence="14">
    <location>
        <begin position="163"/>
        <end position="417"/>
    </location>
</feature>
<sequence length="417" mass="49087">MNSRKEALNILFEVFKNNKFSNKLLNNLIKKEAMSKKDIAFIFKLVYGTIQYKIYLEYVVNKVINPNKTDYKIQILLWMNLYQIKFLESKPYYVINESVEIAKTIKENFSGFVNKVSKKLLDKELWKVDIKNKQNIFPLENGFPFWLFKKIESDYSREEAKEFILHSNKESRISLRLNTLKISLKDFEEQYLDKYNLEKSQLIDYFYISDSNIINEDIFKNGYVTVQDQVSGFASFILNPKENSRVLDMCSAPGGKLTHLAQIMNNTGTIDAYELQKNKIRLIEENILRLGVKNVNLSCKNALDIKEEVYDYILLDAPCSGYGVIRQKPEIKLKKYSNEENSNLIQLQSDLLEKAYKCLIKNSELVYSTCTINKNENENQIDIFLKKHKDMKKIYEKVFFGTEYDNDGFYICKMKKH</sequence>
<dbReference type="Gene3D" id="1.10.940.10">
    <property type="entry name" value="NusB-like"/>
    <property type="match status" value="1"/>
</dbReference>
<dbReference type="SUPFAM" id="SSF53335">
    <property type="entry name" value="S-adenosyl-L-methionine-dependent methyltransferases"/>
    <property type="match status" value="1"/>
</dbReference>
<evidence type="ECO:0000256" key="8">
    <source>
        <dbReference type="ARBA" id="ARBA00022691"/>
    </source>
</evidence>
<dbReference type="InterPro" id="IPR023267">
    <property type="entry name" value="RCMT"/>
</dbReference>
<evidence type="ECO:0000256" key="1">
    <source>
        <dbReference type="ARBA" id="ARBA00002724"/>
    </source>
</evidence>
<dbReference type="GO" id="GO:0008649">
    <property type="term" value="F:rRNA methyltransferase activity"/>
    <property type="evidence" value="ECO:0007669"/>
    <property type="project" value="InterPro"/>
</dbReference>
<dbReference type="PRINTS" id="PR02008">
    <property type="entry name" value="RCMTFAMILY"/>
</dbReference>
<dbReference type="NCBIfam" id="TIGR00563">
    <property type="entry name" value="rsmB"/>
    <property type="match status" value="1"/>
</dbReference>
<reference evidence="15 16" key="1">
    <citation type="submission" date="2017-12" db="EMBL/GenBank/DDBJ databases">
        <title>Complete genome sequence of Spiroplasma floricola 23-6 (ATCC 29989).</title>
        <authorList>
            <person name="Tsai Y.-M."/>
            <person name="Wu P.-S."/>
            <person name="Lo W.-S."/>
            <person name="Kuo C.-H."/>
        </authorList>
    </citation>
    <scope>NUCLEOTIDE SEQUENCE [LARGE SCALE GENOMIC DNA]</scope>
    <source>
        <strain evidence="15 16">23-6</strain>
    </source>
</reference>
<evidence type="ECO:0000256" key="10">
    <source>
        <dbReference type="ARBA" id="ARBA00030399"/>
    </source>
</evidence>
<dbReference type="GO" id="GO:0006355">
    <property type="term" value="P:regulation of DNA-templated transcription"/>
    <property type="evidence" value="ECO:0007669"/>
    <property type="project" value="InterPro"/>
</dbReference>
<dbReference type="Proteomes" id="UP000231823">
    <property type="component" value="Chromosome"/>
</dbReference>
<evidence type="ECO:0000259" key="14">
    <source>
        <dbReference type="PROSITE" id="PS51686"/>
    </source>
</evidence>
<accession>A0A2K8SF31</accession>
<dbReference type="OrthoDB" id="9810297at2"/>
<evidence type="ECO:0000256" key="13">
    <source>
        <dbReference type="PROSITE-ProRule" id="PRU01023"/>
    </source>
</evidence>
<comment type="caution">
    <text evidence="13">Lacks conserved residue(s) required for the propagation of feature annotation.</text>
</comment>
<dbReference type="GO" id="GO:0003723">
    <property type="term" value="F:RNA binding"/>
    <property type="evidence" value="ECO:0007669"/>
    <property type="project" value="UniProtKB-UniRule"/>
</dbReference>
<keyword evidence="6 13" id="KW-0489">Methyltransferase</keyword>
<comment type="similarity">
    <text evidence="13">Belongs to the class I-like SAM-binding methyltransferase superfamily. RsmB/NOP family.</text>
</comment>
<evidence type="ECO:0000313" key="15">
    <source>
        <dbReference type="EMBL" id="AUB31955.1"/>
    </source>
</evidence>
<dbReference type="Gene3D" id="3.30.70.1170">
    <property type="entry name" value="Sun protein, domain 3"/>
    <property type="match status" value="1"/>
</dbReference>
<dbReference type="NCBIfam" id="NF011494">
    <property type="entry name" value="PRK14902.1"/>
    <property type="match status" value="1"/>
</dbReference>
<evidence type="ECO:0000256" key="3">
    <source>
        <dbReference type="ARBA" id="ARBA00012140"/>
    </source>
</evidence>
<comment type="subcellular location">
    <subcellularLocation>
        <location evidence="2">Cytoplasm</location>
    </subcellularLocation>
</comment>
<evidence type="ECO:0000256" key="6">
    <source>
        <dbReference type="ARBA" id="ARBA00022603"/>
    </source>
</evidence>
<dbReference type="AlphaFoldDB" id="A0A2K8SF31"/>
<evidence type="ECO:0000256" key="11">
    <source>
        <dbReference type="ARBA" id="ARBA00031088"/>
    </source>
</evidence>
<keyword evidence="8 13" id="KW-0949">S-adenosyl-L-methionine</keyword>
<evidence type="ECO:0000256" key="2">
    <source>
        <dbReference type="ARBA" id="ARBA00004496"/>
    </source>
</evidence>
<dbReference type="Pfam" id="PF01189">
    <property type="entry name" value="Methyltr_RsmB-F"/>
    <property type="match status" value="1"/>
</dbReference>